<proteinExistence type="predicted"/>
<dbReference type="InterPro" id="IPR014867">
    <property type="entry name" value="Spore_coat_CotH_CotH2/3/7"/>
</dbReference>
<dbReference type="SUPFAM" id="SSF51126">
    <property type="entry name" value="Pectin lyase-like"/>
    <property type="match status" value="1"/>
</dbReference>
<dbReference type="Pfam" id="PF02018">
    <property type="entry name" value="CBM_4_9"/>
    <property type="match status" value="1"/>
</dbReference>
<dbReference type="InterPro" id="IPR012334">
    <property type="entry name" value="Pectin_lyas_fold"/>
</dbReference>
<evidence type="ECO:0000259" key="4">
    <source>
        <dbReference type="Pfam" id="PF13229"/>
    </source>
</evidence>
<dbReference type="GO" id="GO:0016798">
    <property type="term" value="F:hydrolase activity, acting on glycosyl bonds"/>
    <property type="evidence" value="ECO:0007669"/>
    <property type="project" value="InterPro"/>
</dbReference>
<dbReference type="AlphaFoldDB" id="A0A098S5N4"/>
<keyword evidence="2" id="KW-0812">Transmembrane</keyword>
<keyword evidence="2" id="KW-1133">Transmembrane helix</keyword>
<gene>
    <name evidence="5" type="ORF">IX84_15790</name>
</gene>
<evidence type="ECO:0000256" key="1">
    <source>
        <dbReference type="ARBA" id="ARBA00022801"/>
    </source>
</evidence>
<dbReference type="Pfam" id="PF13229">
    <property type="entry name" value="Beta_helix"/>
    <property type="match status" value="1"/>
</dbReference>
<dbReference type="Gene3D" id="2.160.20.10">
    <property type="entry name" value="Single-stranded right-handed beta-helix, Pectin lyase-like"/>
    <property type="match status" value="1"/>
</dbReference>
<sequence>MIIKDQEKQQRKNAGRLLLGVLGGALVLILSVSLWPEPSPYDALPDGQVFCGAEKVRGETFVHDGVAFKGGTTQSAQYARHGKYSCYLPQASEPQYGMEYQLEAPRPGSAYRVSVWRKQTGQQQSYLAVSVEGPEKRYHQENIPATADTLGWEKLELHFSVPFGAPSERFKVYVYSTGQEPAWFDDLLIEPLSVDSAFVPEVLQLEIKPRHMQKLEAKRQEALRSGILETDGGDWVPAQFSSSAYDEPISVEVRLKGDWLDHLSGDKWSFRVKVKGTEAWRRMRVFSLHTPRARHFLHEWLLHQFWEKEDVLTTRYDFVELQLNGESLGVYAYEEHFEKQLVESRRRREGPIMKFSEDGYWKTIRRQLQSHGYVKPNARYGAAELESAPIEAFDDKPTEDNPGMAAQIKAARQLMQQYRDGLQPAGEVFDLPRMAKFLAFCDVFNGYHGIAWHNQRFYYNPITGKLEPIGFDGFGGPPASQYEVLGSGALNPHKEAYHPLLGSLFMDEDFVRLYHGALHRYSSRDYLLPALDSLATAWYARLEYVQREFPGYQPRLDDFIRNAQYVHSLLLPFGAYSLTVYTLQKQGPEQQLQVVNRHHLPLRIRGYGRSDKQMRGGLEHPVMLPARMPRVYEMRLRRDTTLRNPGFLEQKAMAVQAPPGSTSVTIGSAAEYLFYEVPGIDSLFAAPILAQTPPGHLTGRQLLAEEAVLDENSAYSVAADAVVFPSGVHEIRKTVIVPAGRQLILEAGANIRLYNGASLLSYSPLQALGTEDAPVRISAPNRDGGGLAVFGAPLPSSVAYMVAEGLDAPQYKGWSLTGSVNFYESEVRMHNSAILQNRSEDALNIIRSEFKLERCYIGETFSDGFDADFCKGEVVACRIENTGNDGLDFSGSTVTIRDCQLKGNGDKGISVGEESDVTVFGTRIKGAPIGVASKDLSVLRVRDLSLIDCRQGFVAYQKKPEFGPGTIIVESHQAEGVDRLTNIAEGNTLLGL</sequence>
<evidence type="ECO:0000313" key="6">
    <source>
        <dbReference type="Proteomes" id="UP000029736"/>
    </source>
</evidence>
<feature type="domain" description="Right handed beta helix" evidence="4">
    <location>
        <begin position="849"/>
        <end position="955"/>
    </location>
</feature>
<dbReference type="Gene3D" id="2.60.120.260">
    <property type="entry name" value="Galactose-binding domain-like"/>
    <property type="match status" value="1"/>
</dbReference>
<dbReference type="Pfam" id="PF08757">
    <property type="entry name" value="CotH"/>
    <property type="match status" value="1"/>
</dbReference>
<dbReference type="Proteomes" id="UP000029736">
    <property type="component" value="Unassembled WGS sequence"/>
</dbReference>
<keyword evidence="2" id="KW-0472">Membrane</keyword>
<dbReference type="EMBL" id="JPOS01000038">
    <property type="protein sequence ID" value="KGE87123.1"/>
    <property type="molecule type" value="Genomic_DNA"/>
</dbReference>
<reference evidence="5 6" key="1">
    <citation type="journal article" date="2014" name="Int. J. Syst. Evol. Microbiol.">
        <title>Phaeodactylibacter xiamenensis gen. nov., sp. nov., a member of the family Saprospiraceae isolated from the marine alga Phaeodactylum tricornutum.</title>
        <authorList>
            <person name="Chen Z.Jr."/>
            <person name="Lei X."/>
            <person name="Lai Q."/>
            <person name="Li Y."/>
            <person name="Zhang B."/>
            <person name="Zhang J."/>
            <person name="Zhang H."/>
            <person name="Yang L."/>
            <person name="Zheng W."/>
            <person name="Tian Y."/>
            <person name="Yu Z."/>
            <person name="Xu H.Jr."/>
            <person name="Zheng T."/>
        </authorList>
    </citation>
    <scope>NUCLEOTIDE SEQUENCE [LARGE SCALE GENOMIC DNA]</scope>
    <source>
        <strain evidence="5 6">KD52</strain>
    </source>
</reference>
<comment type="caution">
    <text evidence="5">The sequence shown here is derived from an EMBL/GenBank/DDBJ whole genome shotgun (WGS) entry which is preliminary data.</text>
</comment>
<dbReference type="InterPro" id="IPR039448">
    <property type="entry name" value="Beta_helix"/>
</dbReference>
<keyword evidence="6" id="KW-1185">Reference proteome</keyword>
<dbReference type="InterPro" id="IPR011050">
    <property type="entry name" value="Pectin_lyase_fold/virulence"/>
</dbReference>
<name>A0A098S5N4_9BACT</name>
<dbReference type="RefSeq" id="WP_044222495.1">
    <property type="nucleotide sequence ID" value="NZ_JBKAGJ010000015.1"/>
</dbReference>
<dbReference type="OrthoDB" id="6198791at2"/>
<organism evidence="5 6">
    <name type="scientific">Phaeodactylibacter xiamenensis</name>
    <dbReference type="NCBI Taxonomy" id="1524460"/>
    <lineage>
        <taxon>Bacteria</taxon>
        <taxon>Pseudomonadati</taxon>
        <taxon>Bacteroidota</taxon>
        <taxon>Saprospiria</taxon>
        <taxon>Saprospirales</taxon>
        <taxon>Haliscomenobacteraceae</taxon>
        <taxon>Phaeodactylibacter</taxon>
    </lineage>
</organism>
<evidence type="ECO:0000313" key="5">
    <source>
        <dbReference type="EMBL" id="KGE87123.1"/>
    </source>
</evidence>
<evidence type="ECO:0000256" key="2">
    <source>
        <dbReference type="SAM" id="Phobius"/>
    </source>
</evidence>
<dbReference type="InterPro" id="IPR003305">
    <property type="entry name" value="CenC_carb-bd"/>
</dbReference>
<dbReference type="STRING" id="1524460.IX84_15790"/>
<feature type="transmembrane region" description="Helical" evidence="2">
    <location>
        <begin position="17"/>
        <end position="35"/>
    </location>
</feature>
<protein>
    <submittedName>
        <fullName evidence="5">Uncharacterized protein</fullName>
    </submittedName>
</protein>
<keyword evidence="1" id="KW-0378">Hydrolase</keyword>
<feature type="domain" description="CBM-cenC" evidence="3">
    <location>
        <begin position="73"/>
        <end position="176"/>
    </location>
</feature>
<accession>A0A098S5N4</accession>
<evidence type="ECO:0000259" key="3">
    <source>
        <dbReference type="Pfam" id="PF02018"/>
    </source>
</evidence>